<reference evidence="12" key="2">
    <citation type="journal article" date="2021" name="PeerJ">
        <title>Extensive microbial diversity within the chicken gut microbiome revealed by metagenomics and culture.</title>
        <authorList>
            <person name="Gilroy R."/>
            <person name="Ravi A."/>
            <person name="Getino M."/>
            <person name="Pursley I."/>
            <person name="Horton D.L."/>
            <person name="Alikhan N.F."/>
            <person name="Baker D."/>
            <person name="Gharbi K."/>
            <person name="Hall N."/>
            <person name="Watson M."/>
            <person name="Adriaenssens E.M."/>
            <person name="Foster-Nyarko E."/>
            <person name="Jarju S."/>
            <person name="Secka A."/>
            <person name="Antonio M."/>
            <person name="Oren A."/>
            <person name="Chaudhuri R.R."/>
            <person name="La Ragione R."/>
            <person name="Hildebrand F."/>
            <person name="Pallen M.J."/>
        </authorList>
    </citation>
    <scope>NUCLEOTIDE SEQUENCE</scope>
    <source>
        <strain evidence="12">ChiHjej12B11-7776</strain>
    </source>
</reference>
<gene>
    <name evidence="9 12" type="primary">mfd</name>
    <name evidence="12" type="ORF">IAC72_02535</name>
</gene>
<dbReference type="InterPro" id="IPR005118">
    <property type="entry name" value="TRCF_C"/>
</dbReference>
<evidence type="ECO:0000256" key="9">
    <source>
        <dbReference type="HAMAP-Rule" id="MF_00969"/>
    </source>
</evidence>
<dbReference type="SMART" id="SM00487">
    <property type="entry name" value="DEXDc"/>
    <property type="match status" value="1"/>
</dbReference>
<accession>A0A9D1SPE2</accession>
<dbReference type="AlphaFoldDB" id="A0A9D1SPE2"/>
<dbReference type="EC" id="3.6.4.-" evidence="9"/>
<evidence type="ECO:0000256" key="6">
    <source>
        <dbReference type="ARBA" id="ARBA00022840"/>
    </source>
</evidence>
<dbReference type="GO" id="GO:0016787">
    <property type="term" value="F:hydrolase activity"/>
    <property type="evidence" value="ECO:0007669"/>
    <property type="project" value="UniProtKB-KW"/>
</dbReference>
<evidence type="ECO:0000256" key="4">
    <source>
        <dbReference type="ARBA" id="ARBA00022801"/>
    </source>
</evidence>
<comment type="similarity">
    <text evidence="9">In the C-terminal section; belongs to the helicase family. RecG subfamily.</text>
</comment>
<evidence type="ECO:0000256" key="2">
    <source>
        <dbReference type="ARBA" id="ARBA00022741"/>
    </source>
</evidence>
<sequence>MTKFFQRITHTQAYDSLLEDSRNKKFIAAFGVQPTEKPFIAANADGFSLYVTSDYVEAQRVLRTVSALRQEVVYLPSKEDVLLYKRENSKNSVYMRNYALYRMLTGATAAVVTAEALMQYLPEKHKFLSDCFTLQKGNGYDRSTLLKSLVECGYTRVDGISAEGEFVLRGDILDISMPFGKRYRADFFDDVLEEIKGAEGDKIEINPLYETTGLAAEKLSEVQKLADRQRVSPDAHARLSEIISELSLCAHRADNAWLIPFVPTSVIFQYLPQNTTVFWDEPKLLWERTEFLYREHAQRVANLTQAGEILPLHFTALAPKESIFNGDFPQIALQTLPYEAAFFHPQAIHNFRTTAVGSYYGGEDRLAQDIRNWKRLDYDVVVLAGEDGAKPVAEKLRQYNVFLAEGEKLLPGMADGLVLSVGVEKGFVSHSNRLAVVGTRDLGRGLSRQTLSKGKKQAFLSVQKGDYVVHDIHGIGLCEGIKKITTASGEQKDYVVVMYKHGDRLFVPADATDMLSRYSGGENPSLSKLGGEEFARVKSKVKAGIKAMSIDLLKLYAQREKARGFRYHIDDFLEEEFQQYFPYKATEDQLKCQKEITADLTSDRIMDRVLVGDVGFGKTEVAMRAAFDVVSNGYQVAVLAPTTILSEQHYKTFSQRMSHFDIRVECLNRFRTAEQQREIIKKLKEGKTDIVVGTHRLLGKDVDFYRLGLLVLDEEQRFGVEHKEKIKSLKTSVDVLTLSATPIPRTLHMALSGIRDISTITTPPMERMAVETFVVEQNDALVADVITRELARGGQVYCVYNRVQSIDSFATRLAELVPQAKIIVAHGQMPEAALEDAVFAFSQGKGNVLVCTTIIENGIDIPSANTLLVFDSDKLGLSQLYQLRGRVGRSDKLAYAYFTYRQDKILNEDAYKRLASITEYSELGSGFKIAMRDLEIRGAGNILGREQHGHMMKVGYDMYARLLKEAVAELKGQKAEQRVVAELDVDIEAFAPDDYIPVQSERIDFYRRLAGCGSIEEIASVAAQVQEVYGAMPRPVQNLVSVARLKLLASSAGVSKVVVRPGRGELVFAQKQYMMNKKVFDALAESGDRVSPSSSGYSLVFSSSDYLQKNRLMQAIEEFLVKLQN</sequence>
<proteinExistence type="inferred from homology"/>
<evidence type="ECO:0000256" key="8">
    <source>
        <dbReference type="ARBA" id="ARBA00023204"/>
    </source>
</evidence>
<dbReference type="Proteomes" id="UP000886852">
    <property type="component" value="Unassembled WGS sequence"/>
</dbReference>
<keyword evidence="7 9" id="KW-0238">DNA-binding</keyword>
<dbReference type="InterPro" id="IPR003711">
    <property type="entry name" value="CarD-like/TRCF_RID"/>
</dbReference>
<dbReference type="Gene3D" id="3.30.2060.10">
    <property type="entry name" value="Penicillin-binding protein 1b domain"/>
    <property type="match status" value="1"/>
</dbReference>
<dbReference type="Pfam" id="PF03461">
    <property type="entry name" value="TRCF"/>
    <property type="match status" value="1"/>
</dbReference>
<keyword evidence="3 9" id="KW-0227">DNA damage</keyword>
<keyword evidence="4 9" id="KW-0378">Hydrolase</keyword>
<dbReference type="PROSITE" id="PS51194">
    <property type="entry name" value="HELICASE_CTER"/>
    <property type="match status" value="1"/>
</dbReference>
<dbReference type="GO" id="GO:0005524">
    <property type="term" value="F:ATP binding"/>
    <property type="evidence" value="ECO:0007669"/>
    <property type="project" value="UniProtKB-UniRule"/>
</dbReference>
<evidence type="ECO:0000313" key="13">
    <source>
        <dbReference type="Proteomes" id="UP000886852"/>
    </source>
</evidence>
<keyword evidence="8 9" id="KW-0234">DNA repair</keyword>
<dbReference type="PROSITE" id="PS51192">
    <property type="entry name" value="HELICASE_ATP_BIND_1"/>
    <property type="match status" value="1"/>
</dbReference>
<dbReference type="Pfam" id="PF17757">
    <property type="entry name" value="UvrB_inter"/>
    <property type="match status" value="1"/>
</dbReference>
<dbReference type="SUPFAM" id="SSF141259">
    <property type="entry name" value="CarD-like"/>
    <property type="match status" value="1"/>
</dbReference>
<dbReference type="GO" id="GO:0006355">
    <property type="term" value="P:regulation of DNA-templated transcription"/>
    <property type="evidence" value="ECO:0007669"/>
    <property type="project" value="UniProtKB-UniRule"/>
</dbReference>
<dbReference type="Gene3D" id="2.40.10.170">
    <property type="match status" value="1"/>
</dbReference>
<dbReference type="Pfam" id="PF00270">
    <property type="entry name" value="DEAD"/>
    <property type="match status" value="1"/>
</dbReference>
<dbReference type="SMART" id="SM01058">
    <property type="entry name" value="CarD_TRCF"/>
    <property type="match status" value="1"/>
</dbReference>
<reference evidence="12" key="1">
    <citation type="submission" date="2020-10" db="EMBL/GenBank/DDBJ databases">
        <authorList>
            <person name="Gilroy R."/>
        </authorList>
    </citation>
    <scope>NUCLEOTIDE SEQUENCE</scope>
    <source>
        <strain evidence="12">ChiHjej12B11-7776</strain>
    </source>
</reference>
<dbReference type="GO" id="GO:0000716">
    <property type="term" value="P:transcription-coupled nucleotide-excision repair, DNA damage recognition"/>
    <property type="evidence" value="ECO:0007669"/>
    <property type="project" value="UniProtKB-UniRule"/>
</dbReference>
<dbReference type="HAMAP" id="MF_00969">
    <property type="entry name" value="TRCF"/>
    <property type="match status" value="1"/>
</dbReference>
<dbReference type="InterPro" id="IPR011545">
    <property type="entry name" value="DEAD/DEAH_box_helicase_dom"/>
</dbReference>
<dbReference type="InterPro" id="IPR027417">
    <property type="entry name" value="P-loop_NTPase"/>
</dbReference>
<evidence type="ECO:0000256" key="5">
    <source>
        <dbReference type="ARBA" id="ARBA00022806"/>
    </source>
</evidence>
<dbReference type="Gene3D" id="3.90.1150.50">
    <property type="entry name" value="Transcription-repair-coupling factor, D7 domain"/>
    <property type="match status" value="1"/>
</dbReference>
<organism evidence="12 13">
    <name type="scientific">Candidatus Fimimonas merdipullorum</name>
    <dbReference type="NCBI Taxonomy" id="2840822"/>
    <lineage>
        <taxon>Bacteria</taxon>
        <taxon>Pseudomonadati</taxon>
        <taxon>Myxococcota</taxon>
        <taxon>Myxococcia</taxon>
        <taxon>Myxococcales</taxon>
        <taxon>Cystobacterineae</taxon>
        <taxon>Myxococcaceae</taxon>
        <taxon>Myxococcaceae incertae sedis</taxon>
        <taxon>Candidatus Fimimonas</taxon>
    </lineage>
</organism>
<dbReference type="GO" id="GO:0005737">
    <property type="term" value="C:cytoplasm"/>
    <property type="evidence" value="ECO:0007669"/>
    <property type="project" value="UniProtKB-SubCell"/>
</dbReference>
<keyword evidence="5" id="KW-0347">Helicase</keyword>
<comment type="similarity">
    <text evidence="9">In the N-terminal section; belongs to the UvrB family.</text>
</comment>
<evidence type="ECO:0000256" key="3">
    <source>
        <dbReference type="ARBA" id="ARBA00022763"/>
    </source>
</evidence>
<dbReference type="GO" id="GO:0003678">
    <property type="term" value="F:DNA helicase activity"/>
    <property type="evidence" value="ECO:0007669"/>
    <property type="project" value="TreeGrafter"/>
</dbReference>
<feature type="domain" description="Helicase ATP-binding" evidence="10">
    <location>
        <begin position="599"/>
        <end position="760"/>
    </location>
</feature>
<keyword evidence="6 9" id="KW-0067">ATP-binding</keyword>
<dbReference type="PANTHER" id="PTHR47964">
    <property type="entry name" value="ATP-DEPENDENT DNA HELICASE HOMOLOG RECG, CHLOROPLASTIC"/>
    <property type="match status" value="1"/>
</dbReference>
<dbReference type="EMBL" id="DVOC01000044">
    <property type="protein sequence ID" value="HIU90878.1"/>
    <property type="molecule type" value="Genomic_DNA"/>
</dbReference>
<dbReference type="InterPro" id="IPR047112">
    <property type="entry name" value="RecG/Mfd"/>
</dbReference>
<dbReference type="SMART" id="SM00490">
    <property type="entry name" value="HELICc"/>
    <property type="match status" value="1"/>
</dbReference>
<dbReference type="InterPro" id="IPR001650">
    <property type="entry name" value="Helicase_C-like"/>
</dbReference>
<evidence type="ECO:0000313" key="12">
    <source>
        <dbReference type="EMBL" id="HIU90878.1"/>
    </source>
</evidence>
<feature type="domain" description="Helicase C-terminal" evidence="11">
    <location>
        <begin position="777"/>
        <end position="935"/>
    </location>
</feature>
<dbReference type="InterPro" id="IPR014001">
    <property type="entry name" value="Helicase_ATP-bd"/>
</dbReference>
<evidence type="ECO:0000259" key="11">
    <source>
        <dbReference type="PROSITE" id="PS51194"/>
    </source>
</evidence>
<evidence type="ECO:0000259" key="10">
    <source>
        <dbReference type="PROSITE" id="PS51192"/>
    </source>
</evidence>
<evidence type="ECO:0000256" key="7">
    <source>
        <dbReference type="ARBA" id="ARBA00023125"/>
    </source>
</evidence>
<dbReference type="InterPro" id="IPR036101">
    <property type="entry name" value="CarD-like/TRCF_RID_sf"/>
</dbReference>
<dbReference type="PANTHER" id="PTHR47964:SF1">
    <property type="entry name" value="ATP-DEPENDENT DNA HELICASE HOMOLOG RECG, CHLOROPLASTIC"/>
    <property type="match status" value="1"/>
</dbReference>
<dbReference type="Pfam" id="PF00271">
    <property type="entry name" value="Helicase_C"/>
    <property type="match status" value="1"/>
</dbReference>
<dbReference type="Gene3D" id="3.40.50.300">
    <property type="entry name" value="P-loop containing nucleotide triphosphate hydrolases"/>
    <property type="match status" value="2"/>
</dbReference>
<dbReference type="Gene3D" id="3.40.50.11180">
    <property type="match status" value="1"/>
</dbReference>
<comment type="function">
    <text evidence="9">Couples transcription and DNA repair by recognizing RNA polymerase (RNAP) stalled at DNA lesions. Mediates ATP-dependent release of RNAP and its truncated transcript from the DNA, and recruitment of nucleotide excision repair machinery to the damaged site.</text>
</comment>
<dbReference type="NCBIfam" id="TIGR00580">
    <property type="entry name" value="mfd"/>
    <property type="match status" value="1"/>
</dbReference>
<dbReference type="InterPro" id="IPR004576">
    <property type="entry name" value="Mfd"/>
</dbReference>
<dbReference type="SUPFAM" id="SSF52540">
    <property type="entry name" value="P-loop containing nucleoside triphosphate hydrolases"/>
    <property type="match status" value="3"/>
</dbReference>
<dbReference type="InterPro" id="IPR041471">
    <property type="entry name" value="UvrB_inter"/>
</dbReference>
<name>A0A9D1SPE2_9BACT</name>
<protein>
    <recommendedName>
        <fullName evidence="9">Transcription-repair-coupling factor</fullName>
        <shortName evidence="9">TRCF</shortName>
        <ecNumber evidence="9">3.6.4.-</ecNumber>
    </recommendedName>
</protein>
<comment type="subcellular location">
    <subcellularLocation>
        <location evidence="9">Cytoplasm</location>
    </subcellularLocation>
</comment>
<dbReference type="SUPFAM" id="SSF143517">
    <property type="entry name" value="TRCF domain-like"/>
    <property type="match status" value="1"/>
</dbReference>
<evidence type="ECO:0000256" key="1">
    <source>
        <dbReference type="ARBA" id="ARBA00022490"/>
    </source>
</evidence>
<dbReference type="GO" id="GO:0003684">
    <property type="term" value="F:damaged DNA binding"/>
    <property type="evidence" value="ECO:0007669"/>
    <property type="project" value="InterPro"/>
</dbReference>
<keyword evidence="1 9" id="KW-0963">Cytoplasm</keyword>
<dbReference type="InterPro" id="IPR037235">
    <property type="entry name" value="TRCF-like_C_D7"/>
</dbReference>
<dbReference type="CDD" id="cd17991">
    <property type="entry name" value="DEXHc_TRCF"/>
    <property type="match status" value="1"/>
</dbReference>
<dbReference type="Pfam" id="PF02559">
    <property type="entry name" value="CarD_TRCF_RID"/>
    <property type="match status" value="1"/>
</dbReference>
<keyword evidence="2 9" id="KW-0547">Nucleotide-binding</keyword>
<comment type="caution">
    <text evidence="12">The sequence shown here is derived from an EMBL/GenBank/DDBJ whole genome shotgun (WGS) entry which is preliminary data.</text>
</comment>
<dbReference type="SMART" id="SM00982">
    <property type="entry name" value="TRCF"/>
    <property type="match status" value="1"/>
</dbReference>